<dbReference type="SUPFAM" id="SSF63411">
    <property type="entry name" value="LuxS/MPP-like metallohydrolase"/>
    <property type="match status" value="2"/>
</dbReference>
<protein>
    <submittedName>
        <fullName evidence="4">Uncharacterized protein</fullName>
    </submittedName>
</protein>
<evidence type="ECO:0000313" key="5">
    <source>
        <dbReference type="Proteomes" id="UP000189739"/>
    </source>
</evidence>
<dbReference type="InterPro" id="IPR007863">
    <property type="entry name" value="Peptidase_M16_C"/>
</dbReference>
<dbReference type="InterPro" id="IPR050361">
    <property type="entry name" value="MPP/UQCRC_Complex"/>
</dbReference>
<dbReference type="OrthoDB" id="9811314at2"/>
<feature type="signal peptide" evidence="1">
    <location>
        <begin position="1"/>
        <end position="23"/>
    </location>
</feature>
<dbReference type="Gene3D" id="3.30.830.10">
    <property type="entry name" value="Metalloenzyme, LuxS/M16 peptidase-like"/>
    <property type="match status" value="2"/>
</dbReference>
<dbReference type="InterPro" id="IPR011249">
    <property type="entry name" value="Metalloenz_LuxS/M16"/>
</dbReference>
<name>A0A1S9PJ25_9SPHI</name>
<evidence type="ECO:0000259" key="2">
    <source>
        <dbReference type="Pfam" id="PF00675"/>
    </source>
</evidence>
<reference evidence="4 5" key="1">
    <citation type="submission" date="2016-07" db="EMBL/GenBank/DDBJ databases">
        <title>Genomic analysis of zinc-resistant bacterium Mucilaginibacter pedocola TBZ30.</title>
        <authorList>
            <person name="Huang J."/>
            <person name="Tang J."/>
        </authorList>
    </citation>
    <scope>NUCLEOTIDE SEQUENCE [LARGE SCALE GENOMIC DNA]</scope>
    <source>
        <strain evidence="4 5">TBZ30</strain>
    </source>
</reference>
<dbReference type="Pfam" id="PF00675">
    <property type="entry name" value="Peptidase_M16"/>
    <property type="match status" value="1"/>
</dbReference>
<dbReference type="AlphaFoldDB" id="A0A1S9PJ25"/>
<evidence type="ECO:0000313" key="4">
    <source>
        <dbReference type="EMBL" id="OOQ60971.1"/>
    </source>
</evidence>
<dbReference type="Proteomes" id="UP000189739">
    <property type="component" value="Unassembled WGS sequence"/>
</dbReference>
<organism evidence="4 5">
    <name type="scientific">Mucilaginibacter pedocola</name>
    <dbReference type="NCBI Taxonomy" id="1792845"/>
    <lineage>
        <taxon>Bacteria</taxon>
        <taxon>Pseudomonadati</taxon>
        <taxon>Bacteroidota</taxon>
        <taxon>Sphingobacteriia</taxon>
        <taxon>Sphingobacteriales</taxon>
        <taxon>Sphingobacteriaceae</taxon>
        <taxon>Mucilaginibacter</taxon>
    </lineage>
</organism>
<feature type="domain" description="Peptidase M16 N-terminal" evidence="2">
    <location>
        <begin position="76"/>
        <end position="174"/>
    </location>
</feature>
<accession>A0A1S9PJ25</accession>
<keyword evidence="5" id="KW-1185">Reference proteome</keyword>
<dbReference type="GO" id="GO:0046872">
    <property type="term" value="F:metal ion binding"/>
    <property type="evidence" value="ECO:0007669"/>
    <property type="project" value="InterPro"/>
</dbReference>
<dbReference type="Pfam" id="PF05193">
    <property type="entry name" value="Peptidase_M16_C"/>
    <property type="match status" value="1"/>
</dbReference>
<dbReference type="STRING" id="1792845.BC343_21185"/>
<gene>
    <name evidence="4" type="ORF">BC343_21185</name>
</gene>
<dbReference type="EMBL" id="MBTF01000003">
    <property type="protein sequence ID" value="OOQ60971.1"/>
    <property type="molecule type" value="Genomic_DNA"/>
</dbReference>
<feature type="domain" description="Peptidase M16 C-terminal" evidence="3">
    <location>
        <begin position="190"/>
        <end position="355"/>
    </location>
</feature>
<dbReference type="PANTHER" id="PTHR11851">
    <property type="entry name" value="METALLOPROTEASE"/>
    <property type="match status" value="1"/>
</dbReference>
<dbReference type="InterPro" id="IPR011765">
    <property type="entry name" value="Pept_M16_N"/>
</dbReference>
<evidence type="ECO:0000259" key="3">
    <source>
        <dbReference type="Pfam" id="PF05193"/>
    </source>
</evidence>
<keyword evidence="1" id="KW-0732">Signal</keyword>
<feature type="chain" id="PRO_5012661931" evidence="1">
    <location>
        <begin position="24"/>
        <end position="446"/>
    </location>
</feature>
<comment type="caution">
    <text evidence="4">The sequence shown here is derived from an EMBL/GenBank/DDBJ whole genome shotgun (WGS) entry which is preliminary data.</text>
</comment>
<evidence type="ECO:0000256" key="1">
    <source>
        <dbReference type="SAM" id="SignalP"/>
    </source>
</evidence>
<proteinExistence type="predicted"/>
<dbReference type="RefSeq" id="WP_078346791.1">
    <property type="nucleotide sequence ID" value="NZ_MBTF01000003.1"/>
</dbReference>
<sequence length="446" mass="49256">MKKRNLFALLVMAAIYNANPASAQDKKPYETTVSGVKVIVQPSGNDIVEIQTVIKGGVENYPAEKAGIETMAISALTECGTLKHSKNDFKNALDKVSAELWGYDTKEYALIRMNCIKSDFETVWPLYAEAITQPAFDAKEFERIKQDAINNLKSNDAQPDAAIDKYADKIAFAGRDYAKDPDGKVDIISKLTAAETKAFYNKILTKSRLVIVVVADLPKADIEAKVAAMLAGVKAGAPFEAKKSFFRVYKNTFSAEKRDLATNYVEGITSGPAPGTPDYNAFNVAMRIFANRHFLDVRTNNGLSYAPQAWFNTGNTATARFSVSTTQPDKYIAVFDKLVDKVKTDGFTKEEVANKKVEYLTGFYYKNETNQAQAAALVSNEVLHNNWMRSVTMVDDIKKLTTDEVSNAFRKYIGNIVWVYQGDPTKVSPLLFTNGTLNKGAAPVSH</sequence>